<dbReference type="AlphaFoldDB" id="A0AAW9DTN7"/>
<gene>
    <name evidence="11" type="ORF">SIL87_17550</name>
</gene>
<dbReference type="PANTHER" id="PTHR32347:SF29">
    <property type="entry name" value="UPF0194 MEMBRANE PROTEIN YBHG"/>
    <property type="match status" value="1"/>
</dbReference>
<evidence type="ECO:0000256" key="4">
    <source>
        <dbReference type="ARBA" id="ARBA00022764"/>
    </source>
</evidence>
<evidence type="ECO:0000313" key="12">
    <source>
        <dbReference type="Proteomes" id="UP001279553"/>
    </source>
</evidence>
<keyword evidence="4" id="KW-0574">Periplasm</keyword>
<keyword evidence="8" id="KW-0812">Transmembrane</keyword>
<dbReference type="RefSeq" id="WP_319615419.1">
    <property type="nucleotide sequence ID" value="NZ_JAWXYB010000018.1"/>
</dbReference>
<sequence length="350" mass="37944">MVSGKRLIGVAVVGLLVAGGVVLYLRTRPIATANTLTLYGNVDIREVDAAFNDNGRIGKLLVQEGDVVHRGELIALMDDRRFAASLAAARAQATNLQQVLAALIAGSRPETIVQAKAQMDALAFVAHNDQVNYQRYRALVTGNAATRQQRDDALAAYQNAEQTYQAAKQTYVLAVKGPRKEDIAASEAAYRAAVANAQLAEREFKDTRLYAPADGVIEDRILEQGDMAFPATPVYTIALINPIWVRAYVPESDLGKIKLGMAADITTDSYKGRIYRGWIGYLSPTAEFTPKNVEAPDLRAQLVYQLRVYACAPRNELRLGMPATVTIDLAQHPSPADQRGPGVCGHDGGH</sequence>
<dbReference type="InterPro" id="IPR058792">
    <property type="entry name" value="Beta-barrel_RND_2"/>
</dbReference>
<evidence type="ECO:0000256" key="6">
    <source>
        <dbReference type="SAM" id="Coils"/>
    </source>
</evidence>
<keyword evidence="12" id="KW-1185">Reference proteome</keyword>
<evidence type="ECO:0000259" key="9">
    <source>
        <dbReference type="Pfam" id="PF25881"/>
    </source>
</evidence>
<protein>
    <submittedName>
        <fullName evidence="11">Efflux RND transporter periplasmic adaptor subunit</fullName>
    </submittedName>
</protein>
<dbReference type="GO" id="GO:0042597">
    <property type="term" value="C:periplasmic space"/>
    <property type="evidence" value="ECO:0007669"/>
    <property type="project" value="UniProtKB-SubCell"/>
</dbReference>
<evidence type="ECO:0000313" key="11">
    <source>
        <dbReference type="EMBL" id="MDX5932564.1"/>
    </source>
</evidence>
<comment type="caution">
    <text evidence="11">The sequence shown here is derived from an EMBL/GenBank/DDBJ whole genome shotgun (WGS) entry which is preliminary data.</text>
</comment>
<dbReference type="PANTHER" id="PTHR32347">
    <property type="entry name" value="EFFLUX SYSTEM COMPONENT YKNX-RELATED"/>
    <property type="match status" value="1"/>
</dbReference>
<keyword evidence="5 6" id="KW-0175">Coiled coil</keyword>
<feature type="domain" description="YbhG-like alpha-helical hairpin" evidence="9">
    <location>
        <begin position="77"/>
        <end position="203"/>
    </location>
</feature>
<dbReference type="Gene3D" id="2.40.30.170">
    <property type="match status" value="1"/>
</dbReference>
<dbReference type="Pfam" id="PF25954">
    <property type="entry name" value="Beta-barrel_RND_2"/>
    <property type="match status" value="1"/>
</dbReference>
<keyword evidence="3" id="KW-0732">Signal</keyword>
<evidence type="ECO:0000256" key="7">
    <source>
        <dbReference type="SAM" id="MobiDB-lite"/>
    </source>
</evidence>
<dbReference type="EMBL" id="JAWXYB010000018">
    <property type="protein sequence ID" value="MDX5932564.1"/>
    <property type="molecule type" value="Genomic_DNA"/>
</dbReference>
<dbReference type="InterPro" id="IPR059052">
    <property type="entry name" value="HH_YbhG-like"/>
</dbReference>
<comment type="subcellular location">
    <subcellularLocation>
        <location evidence="1">Periplasm</location>
    </subcellularLocation>
</comment>
<feature type="region of interest" description="Disordered" evidence="7">
    <location>
        <begin position="331"/>
        <end position="350"/>
    </location>
</feature>
<evidence type="ECO:0000256" key="3">
    <source>
        <dbReference type="ARBA" id="ARBA00022729"/>
    </source>
</evidence>
<dbReference type="Gene3D" id="2.40.50.100">
    <property type="match status" value="1"/>
</dbReference>
<accession>A0AAW9DTN7</accession>
<proteinExistence type="inferred from homology"/>
<evidence type="ECO:0000256" key="2">
    <source>
        <dbReference type="ARBA" id="ARBA00010602"/>
    </source>
</evidence>
<reference evidence="11 12" key="1">
    <citation type="submission" date="2023-11" db="EMBL/GenBank/DDBJ databases">
        <title>MicrobeMod: A computational toolkit for identifying prokaryotic methylation and restriction-modification with nanopore sequencing.</title>
        <authorList>
            <person name="Crits-Christoph A."/>
            <person name="Kang S.C."/>
            <person name="Lee H."/>
            <person name="Ostrov N."/>
        </authorList>
    </citation>
    <scope>NUCLEOTIDE SEQUENCE [LARGE SCALE GENOMIC DNA]</scope>
    <source>
        <strain evidence="11 12">DSMZ 700</strain>
    </source>
</reference>
<name>A0AAW9DTN7_ACIAO</name>
<keyword evidence="8" id="KW-0472">Membrane</keyword>
<feature type="domain" description="CusB-like beta-barrel" evidence="10">
    <location>
        <begin position="242"/>
        <end position="291"/>
    </location>
</feature>
<evidence type="ECO:0000259" key="10">
    <source>
        <dbReference type="Pfam" id="PF25954"/>
    </source>
</evidence>
<comment type="similarity">
    <text evidence="2">Belongs to the UPF0194 family.</text>
</comment>
<evidence type="ECO:0000256" key="8">
    <source>
        <dbReference type="SAM" id="Phobius"/>
    </source>
</evidence>
<feature type="transmembrane region" description="Helical" evidence="8">
    <location>
        <begin position="7"/>
        <end position="25"/>
    </location>
</feature>
<feature type="coiled-coil region" evidence="6">
    <location>
        <begin position="143"/>
        <end position="170"/>
    </location>
</feature>
<evidence type="ECO:0000256" key="1">
    <source>
        <dbReference type="ARBA" id="ARBA00004418"/>
    </source>
</evidence>
<dbReference type="Pfam" id="PF25881">
    <property type="entry name" value="HH_YBHG"/>
    <property type="match status" value="1"/>
</dbReference>
<organism evidence="11 12">
    <name type="scientific">Acidiphilium acidophilum</name>
    <name type="common">Thiobacillus acidophilus</name>
    <dbReference type="NCBI Taxonomy" id="76588"/>
    <lineage>
        <taxon>Bacteria</taxon>
        <taxon>Pseudomonadati</taxon>
        <taxon>Pseudomonadota</taxon>
        <taxon>Alphaproteobacteria</taxon>
        <taxon>Acetobacterales</taxon>
        <taxon>Acidocellaceae</taxon>
        <taxon>Acidiphilium</taxon>
    </lineage>
</organism>
<evidence type="ECO:0000256" key="5">
    <source>
        <dbReference type="ARBA" id="ARBA00023054"/>
    </source>
</evidence>
<dbReference type="InterPro" id="IPR050465">
    <property type="entry name" value="UPF0194_transport"/>
</dbReference>
<keyword evidence="8" id="KW-1133">Transmembrane helix</keyword>
<dbReference type="SUPFAM" id="SSF111369">
    <property type="entry name" value="HlyD-like secretion proteins"/>
    <property type="match status" value="2"/>
</dbReference>
<dbReference type="Proteomes" id="UP001279553">
    <property type="component" value="Unassembled WGS sequence"/>
</dbReference>